<proteinExistence type="predicted"/>
<dbReference type="AlphaFoldDB" id="A0A8H4IM93"/>
<comment type="caution">
    <text evidence="3">The sequence shown here is derived from an EMBL/GenBank/DDBJ whole genome shotgun (WGS) entry which is preliminary data.</text>
</comment>
<evidence type="ECO:0000259" key="2">
    <source>
        <dbReference type="Pfam" id="PF16804"/>
    </source>
</evidence>
<organism evidence="3 4">
    <name type="scientific">Botryosphaeria dothidea</name>
    <dbReference type="NCBI Taxonomy" id="55169"/>
    <lineage>
        <taxon>Eukaryota</taxon>
        <taxon>Fungi</taxon>
        <taxon>Dikarya</taxon>
        <taxon>Ascomycota</taxon>
        <taxon>Pezizomycotina</taxon>
        <taxon>Dothideomycetes</taxon>
        <taxon>Dothideomycetes incertae sedis</taxon>
        <taxon>Botryosphaeriales</taxon>
        <taxon>Botryosphaeriaceae</taxon>
        <taxon>Botryosphaeria</taxon>
    </lineage>
</organism>
<gene>
    <name evidence="3" type="ORF">GTA08_BOTSDO08874</name>
</gene>
<dbReference type="PANTHER" id="PTHR37542">
    <property type="entry name" value="HELO DOMAIN-CONTAINING PROTEIN-RELATED"/>
    <property type="match status" value="1"/>
</dbReference>
<feature type="compositionally biased region" description="Low complexity" evidence="1">
    <location>
        <begin position="483"/>
        <end position="502"/>
    </location>
</feature>
<dbReference type="InterPro" id="IPR011009">
    <property type="entry name" value="Kinase-like_dom_sf"/>
</dbReference>
<reference evidence="3" key="1">
    <citation type="submission" date="2020-04" db="EMBL/GenBank/DDBJ databases">
        <title>Genome Assembly and Annotation of Botryosphaeria dothidea sdau 11-99, a Latent Pathogen of Apple Fruit Ring Rot in China.</title>
        <authorList>
            <person name="Yu C."/>
            <person name="Diao Y."/>
            <person name="Lu Q."/>
            <person name="Zhao J."/>
            <person name="Cui S."/>
            <person name="Peng C."/>
            <person name="He B."/>
            <person name="Liu H."/>
        </authorList>
    </citation>
    <scope>NUCLEOTIDE SEQUENCE [LARGE SCALE GENOMIC DNA]</scope>
    <source>
        <strain evidence="3">Sdau11-99</strain>
    </source>
</reference>
<feature type="region of interest" description="Disordered" evidence="1">
    <location>
        <begin position="472"/>
        <end position="506"/>
    </location>
</feature>
<dbReference type="InterPro" id="IPR038692">
    <property type="entry name" value="Cthe_2751_sf"/>
</dbReference>
<dbReference type="EMBL" id="WWBZ02000062">
    <property type="protein sequence ID" value="KAF4302947.1"/>
    <property type="molecule type" value="Genomic_DNA"/>
</dbReference>
<dbReference type="Pfam" id="PF16804">
    <property type="entry name" value="DUF5071"/>
    <property type="match status" value="1"/>
</dbReference>
<dbReference type="PANTHER" id="PTHR37542:SF1">
    <property type="entry name" value="PRION-INHIBITION AND PROPAGATION HELO DOMAIN-CONTAINING PROTEIN"/>
    <property type="match status" value="1"/>
</dbReference>
<feature type="region of interest" description="Disordered" evidence="1">
    <location>
        <begin position="110"/>
        <end position="138"/>
    </location>
</feature>
<evidence type="ECO:0000256" key="1">
    <source>
        <dbReference type="SAM" id="MobiDB-lite"/>
    </source>
</evidence>
<feature type="domain" description="DUF5071" evidence="2">
    <location>
        <begin position="547"/>
        <end position="673"/>
    </location>
</feature>
<evidence type="ECO:0000313" key="3">
    <source>
        <dbReference type="EMBL" id="KAF4302947.1"/>
    </source>
</evidence>
<feature type="compositionally biased region" description="Low complexity" evidence="1">
    <location>
        <begin position="123"/>
        <end position="138"/>
    </location>
</feature>
<dbReference type="Proteomes" id="UP000572817">
    <property type="component" value="Unassembled WGS sequence"/>
</dbReference>
<dbReference type="SUPFAM" id="SSF56112">
    <property type="entry name" value="Protein kinase-like (PK-like)"/>
    <property type="match status" value="1"/>
</dbReference>
<dbReference type="OrthoDB" id="1911848at2759"/>
<sequence>MIDPTSIAGLTIAVCDALLKIGDRTSQLIQDARSYSDDIDRLSSRIRSENTRTTMLKQLLFSPSSTYGGLSLFEKFSQEEQDEIRVSLGQAAHVLTGIFDLLDKRNRSREQDASLARPMSSLSIASNKSSPRSPSPSWLSFPKSSFLLLRWSLQDKKRLEKSFKEFTDLKNDIHEYIKFLSLGSDLGIDTAQHLQRLQKDESSIELGFNNAAALQLTSRALQTETSSFELEWRWTESLRAAVPIDNRFALIHHSGRVYLQEWRHCTFDEQGNVEHRTESRVNRLAHLLNQPKELVFCIPRCVGWSHFPVRESIAFVFEVPECAVAEPVSLFKLLDTRDVQPSLEEKFKLAFALANCVSQLQLVKWVHESFRSDNILFFPRKIGVDDGRRPDTEIDFSQPSVLGFEFSRPEFVVNWSANVEDDCFERNVYRHPDRQGKPEMSFSKIHDIYALGVVLLEIGLWKQAITLQKDRFQYSRSPESRSSRPSPTPSSRSSSQPSSPSSLLLDASPATVPLRTTLIASIIEELPLRRLPPYRPALARIAAAPPPADKQDKVAIRALAAHARSPVAMAPHVRDLLGWLQDANWPPFRACAAQLARFHGAAVGEARRVLRKEKDDDKWRRNVLRMVVTELPGEVREGFREDVVELLREIEGRVEAKGDGEDEWDLREEGREYLDLMDRWKGRETVLGKVGWYWEPQEWLDEDEAW</sequence>
<dbReference type="InterPro" id="IPR031837">
    <property type="entry name" value="DUF5071"/>
</dbReference>
<protein>
    <recommendedName>
        <fullName evidence="2">DUF5071 domain-containing protein</fullName>
    </recommendedName>
</protein>
<name>A0A8H4IM93_9PEZI</name>
<keyword evidence="4" id="KW-1185">Reference proteome</keyword>
<accession>A0A8H4IM93</accession>
<dbReference type="Gene3D" id="1.25.40.750">
    <property type="entry name" value="Domain of unknown function DUF5071"/>
    <property type="match status" value="1"/>
</dbReference>
<evidence type="ECO:0000313" key="4">
    <source>
        <dbReference type="Proteomes" id="UP000572817"/>
    </source>
</evidence>
<feature type="compositionally biased region" description="Basic and acidic residues" evidence="1">
    <location>
        <begin position="472"/>
        <end position="482"/>
    </location>
</feature>
<dbReference type="Gene3D" id="1.10.510.10">
    <property type="entry name" value="Transferase(Phosphotransferase) domain 1"/>
    <property type="match status" value="1"/>
</dbReference>